<dbReference type="InterPro" id="IPR008979">
    <property type="entry name" value="Galactose-bd-like_sf"/>
</dbReference>
<keyword evidence="8" id="KW-1185">Reference proteome</keyword>
<feature type="region of interest" description="Disordered" evidence="5">
    <location>
        <begin position="317"/>
        <end position="349"/>
    </location>
</feature>
<evidence type="ECO:0000256" key="5">
    <source>
        <dbReference type="SAM" id="MobiDB-lite"/>
    </source>
</evidence>
<comment type="similarity">
    <text evidence="2">Belongs to the CIA30 family.</text>
</comment>
<dbReference type="Proteomes" id="UP000184356">
    <property type="component" value="Unassembled WGS sequence"/>
</dbReference>
<evidence type="ECO:0000256" key="1">
    <source>
        <dbReference type="ARBA" id="ARBA00004173"/>
    </source>
</evidence>
<keyword evidence="3" id="KW-0496">Mitochondrion</keyword>
<dbReference type="PANTHER" id="PTHR13194:SF18">
    <property type="entry name" value="COMPLEX I INTERMEDIATE-ASSOCIATED PROTEIN 30, MITOCHONDRIAL"/>
    <property type="match status" value="1"/>
</dbReference>
<feature type="compositionally biased region" description="Low complexity" evidence="5">
    <location>
        <begin position="175"/>
        <end position="195"/>
    </location>
</feature>
<dbReference type="SUPFAM" id="SSF49785">
    <property type="entry name" value="Galactose-binding domain-like"/>
    <property type="match status" value="1"/>
</dbReference>
<evidence type="ECO:0000256" key="3">
    <source>
        <dbReference type="ARBA" id="ARBA00023128"/>
    </source>
</evidence>
<dbReference type="RefSeq" id="XP_040705139.1">
    <property type="nucleotide sequence ID" value="XM_040851918.1"/>
</dbReference>
<gene>
    <name evidence="7" type="ORF">ASPSYDRAFT_87877</name>
</gene>
<reference evidence="8" key="1">
    <citation type="journal article" date="2017" name="Genome Biol.">
        <title>Comparative genomics reveals high biological diversity and specific adaptations in the industrially and medically important fungal genus Aspergillus.</title>
        <authorList>
            <person name="de Vries R.P."/>
            <person name="Riley R."/>
            <person name="Wiebenga A."/>
            <person name="Aguilar-Osorio G."/>
            <person name="Amillis S."/>
            <person name="Uchima C.A."/>
            <person name="Anderluh G."/>
            <person name="Asadollahi M."/>
            <person name="Askin M."/>
            <person name="Barry K."/>
            <person name="Battaglia E."/>
            <person name="Bayram O."/>
            <person name="Benocci T."/>
            <person name="Braus-Stromeyer S.A."/>
            <person name="Caldana C."/>
            <person name="Canovas D."/>
            <person name="Cerqueira G.C."/>
            <person name="Chen F."/>
            <person name="Chen W."/>
            <person name="Choi C."/>
            <person name="Clum A."/>
            <person name="Dos Santos R.A."/>
            <person name="Damasio A.R."/>
            <person name="Diallinas G."/>
            <person name="Emri T."/>
            <person name="Fekete E."/>
            <person name="Flipphi M."/>
            <person name="Freyberg S."/>
            <person name="Gallo A."/>
            <person name="Gournas C."/>
            <person name="Habgood R."/>
            <person name="Hainaut M."/>
            <person name="Harispe M.L."/>
            <person name="Henrissat B."/>
            <person name="Hilden K.S."/>
            <person name="Hope R."/>
            <person name="Hossain A."/>
            <person name="Karabika E."/>
            <person name="Karaffa L."/>
            <person name="Karanyi Z."/>
            <person name="Krasevec N."/>
            <person name="Kuo A."/>
            <person name="Kusch H."/>
            <person name="LaButti K."/>
            <person name="Lagendijk E.L."/>
            <person name="Lapidus A."/>
            <person name="Levasseur A."/>
            <person name="Lindquist E."/>
            <person name="Lipzen A."/>
            <person name="Logrieco A.F."/>
            <person name="MacCabe A."/>
            <person name="Maekelae M.R."/>
            <person name="Malavazi I."/>
            <person name="Melin P."/>
            <person name="Meyer V."/>
            <person name="Mielnichuk N."/>
            <person name="Miskei M."/>
            <person name="Molnar A.P."/>
            <person name="Mule G."/>
            <person name="Ngan C.Y."/>
            <person name="Orejas M."/>
            <person name="Orosz E."/>
            <person name="Ouedraogo J.P."/>
            <person name="Overkamp K.M."/>
            <person name="Park H.-S."/>
            <person name="Perrone G."/>
            <person name="Piumi F."/>
            <person name="Punt P.J."/>
            <person name="Ram A.F."/>
            <person name="Ramon A."/>
            <person name="Rauscher S."/>
            <person name="Record E."/>
            <person name="Riano-Pachon D.M."/>
            <person name="Robert V."/>
            <person name="Roehrig J."/>
            <person name="Ruller R."/>
            <person name="Salamov A."/>
            <person name="Salih N.S."/>
            <person name="Samson R.A."/>
            <person name="Sandor E."/>
            <person name="Sanguinetti M."/>
            <person name="Schuetze T."/>
            <person name="Sepcic K."/>
            <person name="Shelest E."/>
            <person name="Sherlock G."/>
            <person name="Sophianopoulou V."/>
            <person name="Squina F.M."/>
            <person name="Sun H."/>
            <person name="Susca A."/>
            <person name="Todd R.B."/>
            <person name="Tsang A."/>
            <person name="Unkles S.E."/>
            <person name="van de Wiele N."/>
            <person name="van Rossen-Uffink D."/>
            <person name="Oliveira J.V."/>
            <person name="Vesth T.C."/>
            <person name="Visser J."/>
            <person name="Yu J.-H."/>
            <person name="Zhou M."/>
            <person name="Andersen M.R."/>
            <person name="Archer D.B."/>
            <person name="Baker S.E."/>
            <person name="Benoit I."/>
            <person name="Brakhage A.A."/>
            <person name="Braus G.H."/>
            <person name="Fischer R."/>
            <person name="Frisvad J.C."/>
            <person name="Goldman G.H."/>
            <person name="Houbraken J."/>
            <person name="Oakley B."/>
            <person name="Pocsi I."/>
            <person name="Scazzocchio C."/>
            <person name="Seiboth B."/>
            <person name="vanKuyk P.A."/>
            <person name="Wortman J."/>
            <person name="Dyer P.S."/>
            <person name="Grigoriev I.V."/>
        </authorList>
    </citation>
    <scope>NUCLEOTIDE SEQUENCE [LARGE SCALE GENOMIC DNA]</scope>
    <source>
        <strain evidence="8">CBS 593.65</strain>
    </source>
</reference>
<protein>
    <recommendedName>
        <fullName evidence="6">NADH:ubiquinone oxidoreductase intermediate-associated protein 30 domain-containing protein</fullName>
    </recommendedName>
</protein>
<feature type="compositionally biased region" description="Basic and acidic residues" evidence="5">
    <location>
        <begin position="333"/>
        <end position="349"/>
    </location>
</feature>
<dbReference type="Pfam" id="PF08547">
    <property type="entry name" value="CIA30"/>
    <property type="match status" value="2"/>
</dbReference>
<dbReference type="InterPro" id="IPR013857">
    <property type="entry name" value="NADH-UbQ_OxRdtase-assoc_prot30"/>
</dbReference>
<evidence type="ECO:0000259" key="6">
    <source>
        <dbReference type="Pfam" id="PF08547"/>
    </source>
</evidence>
<comment type="subcellular location">
    <subcellularLocation>
        <location evidence="1">Mitochondrion</location>
    </subcellularLocation>
</comment>
<dbReference type="GO" id="GO:0005739">
    <property type="term" value="C:mitochondrion"/>
    <property type="evidence" value="ECO:0007669"/>
    <property type="project" value="UniProtKB-SubCell"/>
</dbReference>
<evidence type="ECO:0000313" key="7">
    <source>
        <dbReference type="EMBL" id="OJJ61333.1"/>
    </source>
</evidence>
<dbReference type="GO" id="GO:0010257">
    <property type="term" value="P:NADH dehydrogenase complex assembly"/>
    <property type="evidence" value="ECO:0007669"/>
    <property type="project" value="TreeGrafter"/>
</dbReference>
<dbReference type="GeneID" id="63767991"/>
<feature type="domain" description="NADH:ubiquinone oxidoreductase intermediate-associated protein 30" evidence="6">
    <location>
        <begin position="227"/>
        <end position="283"/>
    </location>
</feature>
<feature type="domain" description="NADH:ubiquinone oxidoreductase intermediate-associated protein 30" evidence="6">
    <location>
        <begin position="47"/>
        <end position="171"/>
    </location>
</feature>
<dbReference type="VEuPathDB" id="FungiDB:ASPSYDRAFT_87877"/>
<dbReference type="EMBL" id="KV878584">
    <property type="protein sequence ID" value="OJJ61333.1"/>
    <property type="molecule type" value="Genomic_DNA"/>
</dbReference>
<dbReference type="PANTHER" id="PTHR13194">
    <property type="entry name" value="COMPLEX I INTERMEDIATE-ASSOCIATED PROTEIN 30"/>
    <property type="match status" value="1"/>
</dbReference>
<evidence type="ECO:0000256" key="2">
    <source>
        <dbReference type="ARBA" id="ARBA00007884"/>
    </source>
</evidence>
<accession>A0A1L9TPW2</accession>
<dbReference type="OrthoDB" id="42561at2759"/>
<dbReference type="GO" id="GO:0006120">
    <property type="term" value="P:mitochondrial electron transport, NADH to ubiquinone"/>
    <property type="evidence" value="ECO:0007669"/>
    <property type="project" value="TreeGrafter"/>
</dbReference>
<feature type="compositionally biased region" description="Polar residues" evidence="5">
    <location>
        <begin position="319"/>
        <end position="332"/>
    </location>
</feature>
<organism evidence="7 8">
    <name type="scientific">Aspergillus sydowii CBS 593.65</name>
    <dbReference type="NCBI Taxonomy" id="1036612"/>
    <lineage>
        <taxon>Eukaryota</taxon>
        <taxon>Fungi</taxon>
        <taxon>Dikarya</taxon>
        <taxon>Ascomycota</taxon>
        <taxon>Pezizomycotina</taxon>
        <taxon>Eurotiomycetes</taxon>
        <taxon>Eurotiomycetidae</taxon>
        <taxon>Eurotiales</taxon>
        <taxon>Aspergillaceae</taxon>
        <taxon>Aspergillus</taxon>
        <taxon>Aspergillus subgen. Nidulantes</taxon>
    </lineage>
</organism>
<evidence type="ECO:0000313" key="8">
    <source>
        <dbReference type="Proteomes" id="UP000184356"/>
    </source>
</evidence>
<dbReference type="InterPro" id="IPR039131">
    <property type="entry name" value="NDUFAF1"/>
</dbReference>
<keyword evidence="4" id="KW-0143">Chaperone</keyword>
<dbReference type="STRING" id="1036612.A0A1L9TPW2"/>
<proteinExistence type="inferred from homology"/>
<evidence type="ECO:0000256" key="4">
    <source>
        <dbReference type="ARBA" id="ARBA00023186"/>
    </source>
</evidence>
<feature type="region of interest" description="Disordered" evidence="5">
    <location>
        <begin position="175"/>
        <end position="204"/>
    </location>
</feature>
<sequence>MFPTARCLAAKPPGFLKRSAEEIGRLSRIAWNTEALHTPTKPYALLDFEDEAAVASCKTMADRAVGGFSTASLDYTPADSSTNTPAHARFHGSISTKLPNNWRVERTGYAAFRNQDRGLWLFGRLYWDLDPYTYLALRVKSDGRRYTVNIQTDSIVETDIHQHRLYTRHHHVRDSSSLSDDYLSPQASPEAAESSEIAEEKYPGGIPPSLSDIPPSSTIIPSVSSVTTSGSTGWETILLPFNSFVRTNHGLVVEPQTSIIRQRVKSVGIGLTDRVEGPYDLRIHRIWATNGMSEPEVEEERRICGSAALPVDEGVRTNWVPQTSNAKSAKQGSQEHKGKGLKGLRDEWD</sequence>
<dbReference type="GO" id="GO:0051082">
    <property type="term" value="F:unfolded protein binding"/>
    <property type="evidence" value="ECO:0007669"/>
    <property type="project" value="TreeGrafter"/>
</dbReference>
<dbReference type="AlphaFoldDB" id="A0A1L9TPW2"/>
<name>A0A1L9TPW2_9EURO</name>